<comment type="subcellular location">
    <subcellularLocation>
        <location evidence="1">Cell inner membrane</location>
        <topology evidence="1">Multi-pass membrane protein</topology>
    </subcellularLocation>
</comment>
<dbReference type="AlphaFoldDB" id="A0A4D7AYA7"/>
<dbReference type="InterPro" id="IPR010656">
    <property type="entry name" value="DctM"/>
</dbReference>
<dbReference type="EMBL" id="CP034413">
    <property type="protein sequence ID" value="QCI59277.1"/>
    <property type="molecule type" value="Genomic_DNA"/>
</dbReference>
<evidence type="ECO:0000256" key="5">
    <source>
        <dbReference type="ARBA" id="ARBA00022989"/>
    </source>
</evidence>
<feature type="transmembrane region" description="Helical" evidence="7">
    <location>
        <begin position="400"/>
        <end position="424"/>
    </location>
</feature>
<accession>A0A4D7AYA7</accession>
<dbReference type="Pfam" id="PF06808">
    <property type="entry name" value="DctM"/>
    <property type="match status" value="1"/>
</dbReference>
<evidence type="ECO:0000313" key="10">
    <source>
        <dbReference type="Proteomes" id="UP000298642"/>
    </source>
</evidence>
<name>A0A4D7AYA7_9FIRM</name>
<evidence type="ECO:0000256" key="7">
    <source>
        <dbReference type="SAM" id="Phobius"/>
    </source>
</evidence>
<keyword evidence="4 7" id="KW-0812">Transmembrane</keyword>
<evidence type="ECO:0000256" key="4">
    <source>
        <dbReference type="ARBA" id="ARBA00022692"/>
    </source>
</evidence>
<dbReference type="PANTHER" id="PTHR33362">
    <property type="entry name" value="SIALIC ACID TRAP TRANSPORTER PERMEASE PROTEIN SIAT-RELATED"/>
    <property type="match status" value="1"/>
</dbReference>
<organism evidence="9 10">
    <name type="scientific">Dysosmobacter welbionis</name>
    <dbReference type="NCBI Taxonomy" id="2093857"/>
    <lineage>
        <taxon>Bacteria</taxon>
        <taxon>Bacillati</taxon>
        <taxon>Bacillota</taxon>
        <taxon>Clostridia</taxon>
        <taxon>Eubacteriales</taxon>
        <taxon>Oscillospiraceae</taxon>
        <taxon>Dysosmobacter</taxon>
    </lineage>
</organism>
<feature type="transmembrane region" description="Helical" evidence="7">
    <location>
        <begin position="217"/>
        <end position="235"/>
    </location>
</feature>
<gene>
    <name evidence="9" type="ORF">EIO64_08590</name>
</gene>
<feature type="transmembrane region" description="Helical" evidence="7">
    <location>
        <begin position="279"/>
        <end position="297"/>
    </location>
</feature>
<keyword evidence="10" id="KW-1185">Reference proteome</keyword>
<dbReference type="GO" id="GO:0022857">
    <property type="term" value="F:transmembrane transporter activity"/>
    <property type="evidence" value="ECO:0007669"/>
    <property type="project" value="TreeGrafter"/>
</dbReference>
<protein>
    <submittedName>
        <fullName evidence="9">TRAP transporter large permease</fullName>
    </submittedName>
</protein>
<dbReference type="Proteomes" id="UP000298642">
    <property type="component" value="Chromosome"/>
</dbReference>
<feature type="transmembrane region" description="Helical" evidence="7">
    <location>
        <begin position="317"/>
        <end position="333"/>
    </location>
</feature>
<keyword evidence="6 7" id="KW-0472">Membrane</keyword>
<dbReference type="PANTHER" id="PTHR33362:SF2">
    <property type="entry name" value="TRAP TRANSPORTER LARGE PERMEASE PROTEIN"/>
    <property type="match status" value="1"/>
</dbReference>
<feature type="transmembrane region" description="Helical" evidence="7">
    <location>
        <begin position="46"/>
        <end position="69"/>
    </location>
</feature>
<evidence type="ECO:0000256" key="3">
    <source>
        <dbReference type="ARBA" id="ARBA00022519"/>
    </source>
</evidence>
<reference evidence="10" key="1">
    <citation type="submission" date="2018-12" db="EMBL/GenBank/DDBJ databases">
        <title>Dusodibacter welbiota gen. nov., sp. nov., isolated from human faeces and emended description of the Oscillibacter genus.</title>
        <authorList>
            <person name="Le Roy T."/>
            <person name="Van der Smissen P."/>
            <person name="Delzenne N."/>
            <person name="Muccioli G."/>
            <person name="Collet J.F."/>
            <person name="Cani P.D."/>
        </authorList>
    </citation>
    <scope>NUCLEOTIDE SEQUENCE [LARGE SCALE GENOMIC DNA]</scope>
    <source>
        <strain evidence="10">J115</strain>
    </source>
</reference>
<feature type="transmembrane region" description="Helical" evidence="7">
    <location>
        <begin position="6"/>
        <end position="34"/>
    </location>
</feature>
<evidence type="ECO:0000256" key="2">
    <source>
        <dbReference type="ARBA" id="ARBA00022475"/>
    </source>
</evidence>
<evidence type="ECO:0000259" key="8">
    <source>
        <dbReference type="Pfam" id="PF06808"/>
    </source>
</evidence>
<dbReference type="NCBIfam" id="TIGR00786">
    <property type="entry name" value="dctM"/>
    <property type="match status" value="1"/>
</dbReference>
<dbReference type="KEGG" id="obj:EIO64_08590"/>
<feature type="transmembrane region" description="Helical" evidence="7">
    <location>
        <begin position="166"/>
        <end position="193"/>
    </location>
</feature>
<evidence type="ECO:0000256" key="1">
    <source>
        <dbReference type="ARBA" id="ARBA00004429"/>
    </source>
</evidence>
<feature type="domain" description="TRAP C4-dicarboxylate transport system permease DctM subunit" evidence="8">
    <location>
        <begin position="9"/>
        <end position="419"/>
    </location>
</feature>
<evidence type="ECO:0000256" key="6">
    <source>
        <dbReference type="ARBA" id="ARBA00023136"/>
    </source>
</evidence>
<evidence type="ECO:0000313" key="9">
    <source>
        <dbReference type="EMBL" id="QCI59277.1"/>
    </source>
</evidence>
<dbReference type="InterPro" id="IPR004681">
    <property type="entry name" value="TRAP_DctM"/>
</dbReference>
<keyword evidence="2" id="KW-1003">Cell membrane</keyword>
<feature type="transmembrane region" description="Helical" evidence="7">
    <location>
        <begin position="89"/>
        <end position="122"/>
    </location>
</feature>
<keyword evidence="3" id="KW-0997">Cell inner membrane</keyword>
<feature type="transmembrane region" description="Helical" evidence="7">
    <location>
        <begin position="241"/>
        <end position="259"/>
    </location>
</feature>
<dbReference type="GO" id="GO:0005886">
    <property type="term" value="C:plasma membrane"/>
    <property type="evidence" value="ECO:0007669"/>
    <property type="project" value="UniProtKB-SubCell"/>
</dbReference>
<dbReference type="PIRSF" id="PIRSF006066">
    <property type="entry name" value="HI0050"/>
    <property type="match status" value="1"/>
</dbReference>
<proteinExistence type="predicted"/>
<sequence>MIHVGIAIAILMGSLLLGVSIPFAFGAGTIYMYTMLGGTFATTLPVGFNGINTMVLLAIPTFIMAGGFIEKGKVGDELVSVVEMLVGRFRGGLMLAVSYASAIFGAICGSAAATCSCIGSIMAPKLKMAGYSKGLSAALISSSAPLGLLIPPSSLMIMYAWVSGESVLACFLSTVIPGVCLATLLGVVGMILAQREGVQPLENWVPIYSAPGLKKTWHATPALLLPVIILGGIYGGVMTPTEAACVSTLYCIPVAIYIYRGMKWSDAPEILKETGTTTGVIMVMLFFVSMLSRYFIYEDLPGALVDMIYLFTTNKNVILLMMNVFMIIMGMLMDDGSALLLSTPILVPIAKEIGVSPIHFAAILGVNLGMGNVTPPCAPMLYLGARVVGTDASHSMKPTLLLILFAWLPTLLVVTYVPGFSLWLPNIFGF</sequence>
<keyword evidence="5 7" id="KW-1133">Transmembrane helix</keyword>
<dbReference type="GeneID" id="89523064"/>
<dbReference type="RefSeq" id="WP_119311726.1">
    <property type="nucleotide sequence ID" value="NZ_CP034413.3"/>
</dbReference>
<feature type="transmembrane region" description="Helical" evidence="7">
    <location>
        <begin position="134"/>
        <end position="160"/>
    </location>
</feature>